<evidence type="ECO:0000313" key="12">
    <source>
        <dbReference type="EMBL" id="UGS37632.1"/>
    </source>
</evidence>
<dbReference type="GO" id="GO:0005737">
    <property type="term" value="C:cytoplasm"/>
    <property type="evidence" value="ECO:0007669"/>
    <property type="project" value="UniProtKB-SubCell"/>
</dbReference>
<keyword evidence="6 9" id="KW-0227">DNA damage</keyword>
<evidence type="ECO:0000256" key="6">
    <source>
        <dbReference type="ARBA" id="ARBA00022763"/>
    </source>
</evidence>
<evidence type="ECO:0000256" key="4">
    <source>
        <dbReference type="ARBA" id="ARBA00022603"/>
    </source>
</evidence>
<feature type="domain" description="Methylated-DNA-[protein]-cysteine S-methyltransferase DNA binding" evidence="10">
    <location>
        <begin position="116"/>
        <end position="195"/>
    </location>
</feature>
<evidence type="ECO:0000256" key="7">
    <source>
        <dbReference type="ARBA" id="ARBA00023204"/>
    </source>
</evidence>
<keyword evidence="7 9" id="KW-0234">DNA repair</keyword>
<reference evidence="12" key="1">
    <citation type="journal article" date="2022" name="Int. J. Syst. Evol. Microbiol.">
        <title>Pseudomonas aegrilactucae sp. nov. and Pseudomonas morbosilactucae sp. nov., pathogens causing bacterial rot of lettuce in Japan.</title>
        <authorList>
            <person name="Sawada H."/>
            <person name="Fujikawa T."/>
            <person name="Satou M."/>
        </authorList>
    </citation>
    <scope>NUCLEOTIDE SEQUENCE</scope>
    <source>
        <strain evidence="12">0166_1</strain>
    </source>
</reference>
<evidence type="ECO:0000256" key="2">
    <source>
        <dbReference type="ARBA" id="ARBA00008711"/>
    </source>
</evidence>
<dbReference type="SUPFAM" id="SSF53155">
    <property type="entry name" value="Methylated DNA-protein cysteine methyltransferase domain"/>
    <property type="match status" value="1"/>
</dbReference>
<evidence type="ECO:0000256" key="5">
    <source>
        <dbReference type="ARBA" id="ARBA00022679"/>
    </source>
</evidence>
<accession>A0A9E7C2H0</accession>
<dbReference type="KEGG" id="sbae:DSM104329_04052"/>
<protein>
    <recommendedName>
        <fullName evidence="9">Methylated-DNA--protein-cysteine methyltransferase</fullName>
        <ecNumber evidence="9">2.1.1.63</ecNumber>
    </recommendedName>
    <alternativeName>
        <fullName evidence="9">6-O-methylguanine-DNA methyltransferase</fullName>
        <shortName evidence="9">MGMT</shortName>
    </alternativeName>
    <alternativeName>
        <fullName evidence="9">O-6-methylguanine-DNA-alkyltransferase</fullName>
    </alternativeName>
</protein>
<feature type="domain" description="Methylguanine DNA methyltransferase ribonuclease-like" evidence="11">
    <location>
        <begin position="32"/>
        <end position="110"/>
    </location>
</feature>
<dbReference type="AlphaFoldDB" id="A0A9E7C2H0"/>
<dbReference type="InterPro" id="IPR008332">
    <property type="entry name" value="MethylG_MeTrfase_N"/>
</dbReference>
<comment type="catalytic activity">
    <reaction evidence="8 9">
        <text>a 6-O-methyl-2'-deoxyguanosine in DNA + L-cysteinyl-[protein] = S-methyl-L-cysteinyl-[protein] + a 2'-deoxyguanosine in DNA</text>
        <dbReference type="Rhea" id="RHEA:24000"/>
        <dbReference type="Rhea" id="RHEA-COMP:10131"/>
        <dbReference type="Rhea" id="RHEA-COMP:10132"/>
        <dbReference type="Rhea" id="RHEA-COMP:11367"/>
        <dbReference type="Rhea" id="RHEA-COMP:11368"/>
        <dbReference type="ChEBI" id="CHEBI:29950"/>
        <dbReference type="ChEBI" id="CHEBI:82612"/>
        <dbReference type="ChEBI" id="CHEBI:85445"/>
        <dbReference type="ChEBI" id="CHEBI:85448"/>
        <dbReference type="EC" id="2.1.1.63"/>
    </reaction>
</comment>
<evidence type="ECO:0000313" key="13">
    <source>
        <dbReference type="Proteomes" id="UP001162834"/>
    </source>
</evidence>
<keyword evidence="5 9" id="KW-0808">Transferase</keyword>
<name>A0A9E7C2H0_9ACTN</name>
<dbReference type="PANTHER" id="PTHR10815:SF5">
    <property type="entry name" value="METHYLATED-DNA--PROTEIN-CYSTEINE METHYLTRANSFERASE"/>
    <property type="match status" value="1"/>
</dbReference>
<sequence length="197" mass="20946">MTPLTPPSGSPPPELLDRLVARAAQEGLLDVAYTTVDSPLGPLVAAATPRGLATLSYSEFRGGIDAVLEDLAQRLSPRILEAPARLDAVRRELDEYFAGRRRSFDIPVDLVLTRGFGRRILEATAAIPFGETRSYREVAAGAGNVKATRAAGNALGHNPVPIVVPCHRVLRTGGSLGGYTGGLEKKETLLRLEGVLL</sequence>
<gene>
    <name evidence="12" type="primary">ogt_2</name>
    <name evidence="12" type="ORF">DSM104329_04052</name>
</gene>
<comment type="similarity">
    <text evidence="2 9">Belongs to the MGMT family.</text>
</comment>
<evidence type="ECO:0000256" key="9">
    <source>
        <dbReference type="HAMAP-Rule" id="MF_00772"/>
    </source>
</evidence>
<dbReference type="InterPro" id="IPR014048">
    <property type="entry name" value="MethylDNA_cys_MeTrfase_DNA-bd"/>
</dbReference>
<evidence type="ECO:0000256" key="8">
    <source>
        <dbReference type="ARBA" id="ARBA00049348"/>
    </source>
</evidence>
<keyword evidence="3 9" id="KW-0963">Cytoplasm</keyword>
<dbReference type="CDD" id="cd06445">
    <property type="entry name" value="ATase"/>
    <property type="match status" value="1"/>
</dbReference>
<dbReference type="FunFam" id="1.10.10.10:FF:000214">
    <property type="entry name" value="Methylated-DNA--protein-cysteine methyltransferase"/>
    <property type="match status" value="1"/>
</dbReference>
<dbReference type="Gene3D" id="1.10.10.10">
    <property type="entry name" value="Winged helix-like DNA-binding domain superfamily/Winged helix DNA-binding domain"/>
    <property type="match status" value="1"/>
</dbReference>
<dbReference type="GO" id="GO:0003908">
    <property type="term" value="F:methylated-DNA-[protein]-cysteine S-methyltransferase activity"/>
    <property type="evidence" value="ECO:0007669"/>
    <property type="project" value="UniProtKB-UniRule"/>
</dbReference>
<dbReference type="InterPro" id="IPR036217">
    <property type="entry name" value="MethylDNA_cys_MeTrfase_DNAb"/>
</dbReference>
<keyword evidence="4 9" id="KW-0489">Methyltransferase</keyword>
<evidence type="ECO:0000259" key="10">
    <source>
        <dbReference type="Pfam" id="PF01035"/>
    </source>
</evidence>
<comment type="subcellular location">
    <subcellularLocation>
        <location evidence="9">Cytoplasm</location>
    </subcellularLocation>
</comment>
<comment type="miscellaneous">
    <text evidence="9">This enzyme catalyzes only one turnover and therefore is not strictly catalytic. According to one definition, an enzyme is a biocatalyst that acts repeatedly and over many reaction cycles.</text>
</comment>
<dbReference type="InterPro" id="IPR023546">
    <property type="entry name" value="MGMT"/>
</dbReference>
<organism evidence="12 13">
    <name type="scientific">Capillimicrobium parvum</name>
    <dbReference type="NCBI Taxonomy" id="2884022"/>
    <lineage>
        <taxon>Bacteria</taxon>
        <taxon>Bacillati</taxon>
        <taxon>Actinomycetota</taxon>
        <taxon>Thermoleophilia</taxon>
        <taxon>Solirubrobacterales</taxon>
        <taxon>Capillimicrobiaceae</taxon>
        <taxon>Capillimicrobium</taxon>
    </lineage>
</organism>
<dbReference type="Pfam" id="PF01035">
    <property type="entry name" value="DNA_binding_1"/>
    <property type="match status" value="1"/>
</dbReference>
<dbReference type="InterPro" id="IPR036631">
    <property type="entry name" value="MGMT_N_sf"/>
</dbReference>
<dbReference type="InterPro" id="IPR001497">
    <property type="entry name" value="MethylDNA_cys_MeTrfase_AS"/>
</dbReference>
<dbReference type="HAMAP" id="MF_00772">
    <property type="entry name" value="OGT"/>
    <property type="match status" value="1"/>
</dbReference>
<dbReference type="Gene3D" id="3.30.160.70">
    <property type="entry name" value="Methylated DNA-protein cysteine methyltransferase domain"/>
    <property type="match status" value="1"/>
</dbReference>
<comment type="catalytic activity">
    <reaction evidence="1 9">
        <text>a 4-O-methyl-thymidine in DNA + L-cysteinyl-[protein] = a thymidine in DNA + S-methyl-L-cysteinyl-[protein]</text>
        <dbReference type="Rhea" id="RHEA:53428"/>
        <dbReference type="Rhea" id="RHEA-COMP:10131"/>
        <dbReference type="Rhea" id="RHEA-COMP:10132"/>
        <dbReference type="Rhea" id="RHEA-COMP:13555"/>
        <dbReference type="Rhea" id="RHEA-COMP:13556"/>
        <dbReference type="ChEBI" id="CHEBI:29950"/>
        <dbReference type="ChEBI" id="CHEBI:82612"/>
        <dbReference type="ChEBI" id="CHEBI:137386"/>
        <dbReference type="ChEBI" id="CHEBI:137387"/>
        <dbReference type="EC" id="2.1.1.63"/>
    </reaction>
</comment>
<dbReference type="GO" id="GO:0006307">
    <property type="term" value="P:DNA alkylation repair"/>
    <property type="evidence" value="ECO:0007669"/>
    <property type="project" value="UniProtKB-UniRule"/>
</dbReference>
<proteinExistence type="inferred from homology"/>
<dbReference type="EMBL" id="CP087164">
    <property type="protein sequence ID" value="UGS37632.1"/>
    <property type="molecule type" value="Genomic_DNA"/>
</dbReference>
<feature type="active site" description="Nucleophile; methyl group acceptor" evidence="9">
    <location>
        <position position="166"/>
    </location>
</feature>
<dbReference type="NCBIfam" id="TIGR00589">
    <property type="entry name" value="ogt"/>
    <property type="match status" value="1"/>
</dbReference>
<dbReference type="Proteomes" id="UP001162834">
    <property type="component" value="Chromosome"/>
</dbReference>
<dbReference type="GO" id="GO:0032259">
    <property type="term" value="P:methylation"/>
    <property type="evidence" value="ECO:0007669"/>
    <property type="project" value="UniProtKB-KW"/>
</dbReference>
<dbReference type="EC" id="2.1.1.63" evidence="9"/>
<evidence type="ECO:0000259" key="11">
    <source>
        <dbReference type="Pfam" id="PF02870"/>
    </source>
</evidence>
<keyword evidence="13" id="KW-1185">Reference proteome</keyword>
<dbReference type="Pfam" id="PF02870">
    <property type="entry name" value="Methyltransf_1N"/>
    <property type="match status" value="1"/>
</dbReference>
<dbReference type="SUPFAM" id="SSF46767">
    <property type="entry name" value="Methylated DNA-protein cysteine methyltransferase, C-terminal domain"/>
    <property type="match status" value="1"/>
</dbReference>
<dbReference type="PROSITE" id="PS00374">
    <property type="entry name" value="MGMT"/>
    <property type="match status" value="1"/>
</dbReference>
<dbReference type="InterPro" id="IPR036388">
    <property type="entry name" value="WH-like_DNA-bd_sf"/>
</dbReference>
<evidence type="ECO:0000256" key="1">
    <source>
        <dbReference type="ARBA" id="ARBA00001286"/>
    </source>
</evidence>
<evidence type="ECO:0000256" key="3">
    <source>
        <dbReference type="ARBA" id="ARBA00022490"/>
    </source>
</evidence>
<dbReference type="PANTHER" id="PTHR10815">
    <property type="entry name" value="METHYLATED-DNA--PROTEIN-CYSTEINE METHYLTRANSFERASE"/>
    <property type="match status" value="1"/>
</dbReference>
<comment type="function">
    <text evidence="9">Involved in the cellular defense against the biological effects of O6-methylguanine (O6-MeG) and O4-methylthymine (O4-MeT) in DNA. Repairs the methylated nucleobase in DNA by stoichiometrically transferring the methyl group to a cysteine residue in the enzyme. This is a suicide reaction: the enzyme is irreversibly inactivated.</text>
</comment>
<dbReference type="RefSeq" id="WP_259311681.1">
    <property type="nucleotide sequence ID" value="NZ_CP087164.1"/>
</dbReference>